<sequence>MSLHSAHEYYYDIAAQDALQIPTVLICDSFLMREGIKHLLSKTQFQIQDEAVDRPSGFPGFPDAKAILFLIG</sequence>
<accession>A0A512C383</accession>
<protein>
    <submittedName>
        <fullName evidence="1">Uncharacterized protein</fullName>
    </submittedName>
</protein>
<gene>
    <name evidence="1" type="ORF">MAE02_63700</name>
</gene>
<comment type="caution">
    <text evidence="1">The sequence shown here is derived from an EMBL/GenBank/DDBJ whole genome shotgun (WGS) entry which is preliminary data.</text>
</comment>
<keyword evidence="2" id="KW-1185">Reference proteome</keyword>
<dbReference type="Proteomes" id="UP000321085">
    <property type="component" value="Unassembled WGS sequence"/>
</dbReference>
<reference evidence="1 2" key="1">
    <citation type="submission" date="2019-07" db="EMBL/GenBank/DDBJ databases">
        <title>Whole genome shotgun sequence of Microvirga aerophila NBRC 106136.</title>
        <authorList>
            <person name="Hosoyama A."/>
            <person name="Uohara A."/>
            <person name="Ohji S."/>
            <person name="Ichikawa N."/>
        </authorList>
    </citation>
    <scope>NUCLEOTIDE SEQUENCE [LARGE SCALE GENOMIC DNA]</scope>
    <source>
        <strain evidence="1 2">NBRC 106136</strain>
    </source>
</reference>
<organism evidence="1 2">
    <name type="scientific">Microvirga aerophila</name>
    <dbReference type="NCBI Taxonomy" id="670291"/>
    <lineage>
        <taxon>Bacteria</taxon>
        <taxon>Pseudomonadati</taxon>
        <taxon>Pseudomonadota</taxon>
        <taxon>Alphaproteobacteria</taxon>
        <taxon>Hyphomicrobiales</taxon>
        <taxon>Methylobacteriaceae</taxon>
        <taxon>Microvirga</taxon>
    </lineage>
</organism>
<name>A0A512C383_9HYPH</name>
<evidence type="ECO:0000313" key="2">
    <source>
        <dbReference type="Proteomes" id="UP000321085"/>
    </source>
</evidence>
<evidence type="ECO:0000313" key="1">
    <source>
        <dbReference type="EMBL" id="GEO18674.1"/>
    </source>
</evidence>
<dbReference type="EMBL" id="BJYU01000226">
    <property type="protein sequence ID" value="GEO18674.1"/>
    <property type="molecule type" value="Genomic_DNA"/>
</dbReference>
<proteinExistence type="predicted"/>
<dbReference type="AlphaFoldDB" id="A0A512C383"/>
<dbReference type="RefSeq" id="WP_114189342.1">
    <property type="nucleotide sequence ID" value="NZ_BJYU01000226.1"/>
</dbReference>